<dbReference type="WBParaSite" id="Hba_15589">
    <property type="protein sequence ID" value="Hba_15589"/>
    <property type="gene ID" value="Hba_15589"/>
</dbReference>
<sequence length="468" mass="52550">MIYILLMSNEQFMTILHEIRQGFKLKPTKTVDKSKPIIFAEGEDPETSIAPTKKTELKVTSETPETTSALYLPVKISSPQSPMPNSPPSLLIQSVIAPPPPPPPSIVRTLPSGLSKLGGKAPSDVDRGQLLKSIQGGIKLRKTVTNDKSGLIVDESLRQQSVHMVEPTPSTVSLPPQREERPKYLTYSKPEKDKNALSAESSEDERYLTPDVERASVYSTPEPTQISPLAMQKEQEPRRRSDFVFDEKNLKVTKEDIEQEIPAGSAAAKIAKFIESVNASGGATISRNTFRPSPTRTITQKELNNNTNGNMVVKGKSVSKWAPVEIGGLKQPTRGQLRLELTFLRRYQNLDHLPKLKYRKLHQHLNLLVQLHHIHILKVLLTHIGKIVIRNIRKEPCSHFNIEVVLYEILLINHTSMYQFLAVKNAAQARQVVIGMEPFSSMHPEGLRRNYRFNIDLSNDSPLTIVNR</sequence>
<organism evidence="3 4">
    <name type="scientific">Heterorhabditis bacteriophora</name>
    <name type="common">Entomopathogenic nematode worm</name>
    <dbReference type="NCBI Taxonomy" id="37862"/>
    <lineage>
        <taxon>Eukaryota</taxon>
        <taxon>Metazoa</taxon>
        <taxon>Ecdysozoa</taxon>
        <taxon>Nematoda</taxon>
        <taxon>Chromadorea</taxon>
        <taxon>Rhabditida</taxon>
        <taxon>Rhabditina</taxon>
        <taxon>Rhabditomorpha</taxon>
        <taxon>Strongyloidea</taxon>
        <taxon>Heterorhabditidae</taxon>
        <taxon>Heterorhabditis</taxon>
    </lineage>
</organism>
<feature type="compositionally biased region" description="Polar residues" evidence="1">
    <location>
        <begin position="217"/>
        <end position="227"/>
    </location>
</feature>
<accession>A0A1I7XDH8</accession>
<feature type="compositionally biased region" description="Basic and acidic residues" evidence="1">
    <location>
        <begin position="177"/>
        <end position="195"/>
    </location>
</feature>
<feature type="region of interest" description="Disordered" evidence="1">
    <location>
        <begin position="164"/>
        <end position="240"/>
    </location>
</feature>
<dbReference type="AlphaFoldDB" id="A0A1I7XDH8"/>
<dbReference type="GO" id="GO:0003779">
    <property type="term" value="F:actin binding"/>
    <property type="evidence" value="ECO:0007669"/>
    <property type="project" value="InterPro"/>
</dbReference>
<name>A0A1I7XDH8_HETBA</name>
<reference evidence="4" key="1">
    <citation type="submission" date="2016-11" db="UniProtKB">
        <authorList>
            <consortium name="WormBaseParasite"/>
        </authorList>
    </citation>
    <scope>IDENTIFICATION</scope>
</reference>
<evidence type="ECO:0000313" key="4">
    <source>
        <dbReference type="WBParaSite" id="Hba_15589"/>
    </source>
</evidence>
<dbReference type="PROSITE" id="PS51082">
    <property type="entry name" value="WH2"/>
    <property type="match status" value="1"/>
</dbReference>
<dbReference type="Proteomes" id="UP000095283">
    <property type="component" value="Unplaced"/>
</dbReference>
<feature type="domain" description="WH2" evidence="2">
    <location>
        <begin position="126"/>
        <end position="143"/>
    </location>
</feature>
<evidence type="ECO:0000259" key="2">
    <source>
        <dbReference type="PROSITE" id="PS51082"/>
    </source>
</evidence>
<dbReference type="Pfam" id="PF02205">
    <property type="entry name" value="WH2"/>
    <property type="match status" value="2"/>
</dbReference>
<proteinExistence type="predicted"/>
<dbReference type="SMART" id="SM00246">
    <property type="entry name" value="WH2"/>
    <property type="match status" value="2"/>
</dbReference>
<feature type="compositionally biased region" description="Basic and acidic residues" evidence="1">
    <location>
        <begin position="204"/>
        <end position="214"/>
    </location>
</feature>
<evidence type="ECO:0000256" key="1">
    <source>
        <dbReference type="SAM" id="MobiDB-lite"/>
    </source>
</evidence>
<protein>
    <submittedName>
        <fullName evidence="4">WH2 domain-containing protein</fullName>
    </submittedName>
</protein>
<evidence type="ECO:0000313" key="3">
    <source>
        <dbReference type="Proteomes" id="UP000095283"/>
    </source>
</evidence>
<keyword evidence="3" id="KW-1185">Reference proteome</keyword>
<dbReference type="InterPro" id="IPR003124">
    <property type="entry name" value="WH2_dom"/>
</dbReference>
<feature type="compositionally biased region" description="Polar residues" evidence="1">
    <location>
        <begin position="164"/>
        <end position="174"/>
    </location>
</feature>